<evidence type="ECO:0000313" key="1">
    <source>
        <dbReference type="EMBL" id="KAI0032979.1"/>
    </source>
</evidence>
<gene>
    <name evidence="1" type="ORF">K488DRAFT_48677</name>
</gene>
<reference evidence="1" key="2">
    <citation type="journal article" date="2022" name="New Phytol.">
        <title>Evolutionary transition to the ectomycorrhizal habit in the genomes of a hyperdiverse lineage of mushroom-forming fungi.</title>
        <authorList>
            <person name="Looney B."/>
            <person name="Miyauchi S."/>
            <person name="Morin E."/>
            <person name="Drula E."/>
            <person name="Courty P.E."/>
            <person name="Kohler A."/>
            <person name="Kuo A."/>
            <person name="LaButti K."/>
            <person name="Pangilinan J."/>
            <person name="Lipzen A."/>
            <person name="Riley R."/>
            <person name="Andreopoulos W."/>
            <person name="He G."/>
            <person name="Johnson J."/>
            <person name="Nolan M."/>
            <person name="Tritt A."/>
            <person name="Barry K.W."/>
            <person name="Grigoriev I.V."/>
            <person name="Nagy L.G."/>
            <person name="Hibbett D."/>
            <person name="Henrissat B."/>
            <person name="Matheny P.B."/>
            <person name="Labbe J."/>
            <person name="Martin F.M."/>
        </authorList>
    </citation>
    <scope>NUCLEOTIDE SEQUENCE</scope>
    <source>
        <strain evidence="1">EC-137</strain>
    </source>
</reference>
<dbReference type="EMBL" id="MU273531">
    <property type="protein sequence ID" value="KAI0032979.1"/>
    <property type="molecule type" value="Genomic_DNA"/>
</dbReference>
<reference evidence="1" key="1">
    <citation type="submission" date="2021-02" db="EMBL/GenBank/DDBJ databases">
        <authorList>
            <consortium name="DOE Joint Genome Institute"/>
            <person name="Ahrendt S."/>
            <person name="Looney B.P."/>
            <person name="Miyauchi S."/>
            <person name="Morin E."/>
            <person name="Drula E."/>
            <person name="Courty P.E."/>
            <person name="Chicoki N."/>
            <person name="Fauchery L."/>
            <person name="Kohler A."/>
            <person name="Kuo A."/>
            <person name="Labutti K."/>
            <person name="Pangilinan J."/>
            <person name="Lipzen A."/>
            <person name="Riley R."/>
            <person name="Andreopoulos W."/>
            <person name="He G."/>
            <person name="Johnson J."/>
            <person name="Barry K.W."/>
            <person name="Grigoriev I.V."/>
            <person name="Nagy L."/>
            <person name="Hibbett D."/>
            <person name="Henrissat B."/>
            <person name="Matheny P.B."/>
            <person name="Labbe J."/>
            <person name="Martin F."/>
        </authorList>
    </citation>
    <scope>NUCLEOTIDE SEQUENCE</scope>
    <source>
        <strain evidence="1">EC-137</strain>
    </source>
</reference>
<name>A0ACB8QMA3_9AGAM</name>
<comment type="caution">
    <text evidence="1">The sequence shown here is derived from an EMBL/GenBank/DDBJ whole genome shotgun (WGS) entry which is preliminary data.</text>
</comment>
<organism evidence="1 2">
    <name type="scientific">Vararia minispora EC-137</name>
    <dbReference type="NCBI Taxonomy" id="1314806"/>
    <lineage>
        <taxon>Eukaryota</taxon>
        <taxon>Fungi</taxon>
        <taxon>Dikarya</taxon>
        <taxon>Basidiomycota</taxon>
        <taxon>Agaricomycotina</taxon>
        <taxon>Agaricomycetes</taxon>
        <taxon>Russulales</taxon>
        <taxon>Lachnocladiaceae</taxon>
        <taxon>Vararia</taxon>
    </lineage>
</organism>
<evidence type="ECO:0000313" key="2">
    <source>
        <dbReference type="Proteomes" id="UP000814128"/>
    </source>
</evidence>
<proteinExistence type="predicted"/>
<dbReference type="Proteomes" id="UP000814128">
    <property type="component" value="Unassembled WGS sequence"/>
</dbReference>
<sequence>MARSRRWGPIRALLVLSPILLGLPYLTYNLHYELPEPVTDLVDPHTNLPQLSEAQILEYARILSEDIGYRTVGTAEHAAADAWLHGVAQRMGDECAQIAQSSGRKLECEVWRQEGSGSHRFDMMGKRLYKTYVGLSNIILRVSDGTDTGKAHAVLVNAHLDSTLPSPGAADDALAVGVMLECIRVLVRTPGWEPKHAIVFLFNNAEESLQDGSQLFSTQHPVRSTVRAFVNLEAAGTVGPELLFQATSEEMIMAYSKVPYPFGTVVANEIFSSGVLLSDTDFRQFELYLNITGLDMAIVGNSYMYHTRKDLVKHIQPGAAQHMAENTLAILKYLSSDESPLPQLTSGYHKPSTIFFSYVSRAFFLYSHNTAIVMYATLAQLSVTFVIWTYKDPAPAIRKRGLVPRVWWAQLRAIVSLCAGFLGAIVAANAHAAVMHRLMGKNMSWFAMELSPLILYGPSALAGALASQLLLDTVHERTMFTALLLLLTVGACGLQLVGIGSAAMLFVSGLPLFCALLLDRLVSTSPIGVSLLAYALGQIVPILTGTQIICSVFDVFVPLTGRIGADAPAEHIIATIATVTLAYTFPLVLPFAHRYGAGAMFKAVIGLNMLLYAMTILFAQRSPFDTLHQRRVFVLSIDNVTSHERHLHIGAADGAPGFDALVEDIAAHFGVAGVGAAPEDMNDYNGDWDVLYPFSAFMSPYKVPLPVETGFVSPHAGGQEKAFVVRAKNDVVDAKAGTRSLTLEIVHPDIIWTVIAFDAHVLKWSLDDAPPDEYTRHHIKEASFHGTDVWTVDLILHQPISTPLRINFIGVREQGMWPGKSANGAEARVDVMRLFGTMDRWLDVHTGGTVDAMMLGCVGGIIDV</sequence>
<protein>
    <submittedName>
        <fullName evidence="1">Uncharacterized protein</fullName>
    </submittedName>
</protein>
<keyword evidence="2" id="KW-1185">Reference proteome</keyword>
<accession>A0ACB8QMA3</accession>